<protein>
    <recommendedName>
        <fullName evidence="1">RNA polymerase alpha subunit C-terminal domain-containing protein</fullName>
    </recommendedName>
</protein>
<sequence>MSTNLISAAHVIFCKAKGLRWLQMTTSPSPPPDRPDKPLQDLLPPDLWKLLARHDITTLAQVDALYPAKLLKIHYLGPVRFRQIEALLFPGRRYEVPVLAPIETEDLDGTSLEGLVSRRVLITLRRHGIKTVQQLVAAYPRRLVEITGFGIKALREVEATFFDGQRFEPMKSRKTISNTIKQR</sequence>
<dbReference type="InterPro" id="IPR011260">
    <property type="entry name" value="RNAP_asu_C"/>
</dbReference>
<dbReference type="RefSeq" id="WP_116927803.1">
    <property type="nucleotide sequence ID" value="NZ_CP104377.1"/>
</dbReference>
<dbReference type="Gene3D" id="1.10.150.20">
    <property type="entry name" value="5' to 3' exonuclease, C-terminal subdomain"/>
    <property type="match status" value="1"/>
</dbReference>
<dbReference type="Pfam" id="PF03118">
    <property type="entry name" value="RNA_pol_A_CTD"/>
    <property type="match status" value="1"/>
</dbReference>
<keyword evidence="3" id="KW-1185">Reference proteome</keyword>
<organism evidence="2 3">
    <name type="scientific">Comamonas squillarum</name>
    <dbReference type="NCBI Taxonomy" id="2977320"/>
    <lineage>
        <taxon>Bacteria</taxon>
        <taxon>Pseudomonadati</taxon>
        <taxon>Pseudomonadota</taxon>
        <taxon>Betaproteobacteria</taxon>
        <taxon>Burkholderiales</taxon>
        <taxon>Comamonadaceae</taxon>
        <taxon>Comamonas</taxon>
    </lineage>
</organism>
<reference evidence="2" key="1">
    <citation type="submission" date="2022-09" db="EMBL/GenBank/DDBJ databases">
        <title>Bacterial diversity in gut of crayfish and pufferfish.</title>
        <authorList>
            <person name="Huang Y."/>
        </authorList>
    </citation>
    <scope>NUCLEOTIDE SEQUENCE</scope>
    <source>
        <strain evidence="2">PR12</strain>
    </source>
</reference>
<evidence type="ECO:0000313" key="3">
    <source>
        <dbReference type="Proteomes" id="UP001058290"/>
    </source>
</evidence>
<gene>
    <name evidence="2" type="ORF">N4T19_14480</name>
</gene>
<dbReference type="SUPFAM" id="SSF47789">
    <property type="entry name" value="C-terminal domain of RNA polymerase alpha subunit"/>
    <property type="match status" value="1"/>
</dbReference>
<accession>A0ABY5ZW07</accession>
<feature type="domain" description="RNA polymerase alpha subunit C-terminal" evidence="1">
    <location>
        <begin position="117"/>
        <end position="159"/>
    </location>
</feature>
<evidence type="ECO:0000313" key="2">
    <source>
        <dbReference type="EMBL" id="UXC16922.1"/>
    </source>
</evidence>
<evidence type="ECO:0000259" key="1">
    <source>
        <dbReference type="Pfam" id="PF03118"/>
    </source>
</evidence>
<name>A0ABY5ZW07_9BURK</name>
<dbReference type="Proteomes" id="UP001058290">
    <property type="component" value="Chromosome"/>
</dbReference>
<dbReference type="EMBL" id="CP104377">
    <property type="protein sequence ID" value="UXC16922.1"/>
    <property type="molecule type" value="Genomic_DNA"/>
</dbReference>
<proteinExistence type="predicted"/>